<evidence type="ECO:0000259" key="6">
    <source>
        <dbReference type="Pfam" id="PF01071"/>
    </source>
</evidence>
<dbReference type="GO" id="GO:0005829">
    <property type="term" value="C:cytosol"/>
    <property type="evidence" value="ECO:0007669"/>
    <property type="project" value="TreeGrafter"/>
</dbReference>
<evidence type="ECO:0000256" key="2">
    <source>
        <dbReference type="ARBA" id="ARBA00013047"/>
    </source>
</evidence>
<dbReference type="Pfam" id="PF02769">
    <property type="entry name" value="AIRS_C"/>
    <property type="match status" value="1"/>
</dbReference>
<dbReference type="SUPFAM" id="SSF55326">
    <property type="entry name" value="PurM N-terminal domain-like"/>
    <property type="match status" value="1"/>
</dbReference>
<keyword evidence="4" id="KW-0547">Nucleotide-binding</keyword>
<evidence type="ECO:0000256" key="5">
    <source>
        <dbReference type="ARBA" id="ARBA00022840"/>
    </source>
</evidence>
<evidence type="ECO:0000259" key="7">
    <source>
        <dbReference type="Pfam" id="PF02769"/>
    </source>
</evidence>
<dbReference type="SUPFAM" id="SSF56059">
    <property type="entry name" value="Glutathione synthetase ATP-binding domain-like"/>
    <property type="match status" value="1"/>
</dbReference>
<dbReference type="InterPro" id="IPR010918">
    <property type="entry name" value="PurM-like_C_dom"/>
</dbReference>
<evidence type="ECO:0000313" key="9">
    <source>
        <dbReference type="Proteomes" id="UP000054279"/>
    </source>
</evidence>
<evidence type="ECO:0000313" key="8">
    <source>
        <dbReference type="EMBL" id="KIJ24770.1"/>
    </source>
</evidence>
<name>A0A0C9UHT7_SPHS4</name>
<dbReference type="InterPro" id="IPR036676">
    <property type="entry name" value="PurM-like_C_sf"/>
</dbReference>
<dbReference type="SUPFAM" id="SSF56042">
    <property type="entry name" value="PurM C-terminal domain-like"/>
    <property type="match status" value="1"/>
</dbReference>
<comment type="pathway">
    <text evidence="1">Purine metabolism; IMP biosynthesis via de novo pathway; 5-amino-1-(5-phospho-D-ribosyl)imidazole from N(2)-formyl-N(1)-(5-phospho-D-ribosyl)glycinamide: step 2/2.</text>
</comment>
<reference evidence="8 9" key="1">
    <citation type="submission" date="2014-06" db="EMBL/GenBank/DDBJ databases">
        <title>Evolutionary Origins and Diversification of the Mycorrhizal Mutualists.</title>
        <authorList>
            <consortium name="DOE Joint Genome Institute"/>
            <consortium name="Mycorrhizal Genomics Consortium"/>
            <person name="Kohler A."/>
            <person name="Kuo A."/>
            <person name="Nagy L.G."/>
            <person name="Floudas D."/>
            <person name="Copeland A."/>
            <person name="Barry K.W."/>
            <person name="Cichocki N."/>
            <person name="Veneault-Fourrey C."/>
            <person name="LaButti K."/>
            <person name="Lindquist E.A."/>
            <person name="Lipzen A."/>
            <person name="Lundell T."/>
            <person name="Morin E."/>
            <person name="Murat C."/>
            <person name="Riley R."/>
            <person name="Ohm R."/>
            <person name="Sun H."/>
            <person name="Tunlid A."/>
            <person name="Henrissat B."/>
            <person name="Grigoriev I.V."/>
            <person name="Hibbett D.S."/>
            <person name="Martin F."/>
        </authorList>
    </citation>
    <scope>NUCLEOTIDE SEQUENCE [LARGE SCALE GENOMIC DNA]</scope>
    <source>
        <strain evidence="8 9">SS14</strain>
    </source>
</reference>
<dbReference type="GO" id="GO:0046084">
    <property type="term" value="P:adenine biosynthetic process"/>
    <property type="evidence" value="ECO:0007669"/>
    <property type="project" value="TreeGrafter"/>
</dbReference>
<evidence type="ECO:0000256" key="1">
    <source>
        <dbReference type="ARBA" id="ARBA00004686"/>
    </source>
</evidence>
<sequence>MAFLKVLVIGSGGCEPLACIYIVPDNGGTQFGSKCPNVKIGSDDLFQTVGITIFSPTAVAVRMEGSNAFSKKFMAVFSKEQYEEACAYVRKCSPRLLLLAAGKDVLIPENTAEAQDHKRIGEVDADPNTGGMSTYAPALVTKPAVIDRIMKEALQPTINGMRKEGFHGSTGSKTDLATIMLVAMKRRMDAVEISVRSYAFVFHAYTSQVGNDIATVAEPVVAVAAHGATIQETFTRVDVIEFEGKAYRRDIAHRYVVCTESYLTYVQAGVSVDAGNELVQAIKSLVHTTRRSGDDADIGRYGGVFDPKAMGYKDPVLVSRTDGVGTKLCVAFDFGVHDTVSVAMSANDVQGIEPLYFYDYCDIGVATDVINGCFAIGTIELLEILPRVSSIKASDVLLEIPSSSAEMNDRVKALVHIISGGFIENIPEYYPVLLHLSMFEHGNFFLSLFEWLMRTGAVAPREMSSTFNCGSGMVAVVAKEDEAAVRQAFTSIGVVHCDD</sequence>
<evidence type="ECO:0000256" key="4">
    <source>
        <dbReference type="ARBA" id="ARBA00022741"/>
    </source>
</evidence>
<dbReference type="OrthoDB" id="2018833at2759"/>
<evidence type="ECO:0000256" key="3">
    <source>
        <dbReference type="ARBA" id="ARBA00022598"/>
    </source>
</evidence>
<accession>A0A0C9UHT7</accession>
<dbReference type="Proteomes" id="UP000054279">
    <property type="component" value="Unassembled WGS sequence"/>
</dbReference>
<dbReference type="SMART" id="SM01209">
    <property type="entry name" value="GARS_A"/>
    <property type="match status" value="1"/>
</dbReference>
<dbReference type="GO" id="GO:0005524">
    <property type="term" value="F:ATP binding"/>
    <property type="evidence" value="ECO:0007669"/>
    <property type="project" value="UniProtKB-KW"/>
</dbReference>
<dbReference type="EMBL" id="KN837458">
    <property type="protein sequence ID" value="KIJ24770.1"/>
    <property type="molecule type" value="Genomic_DNA"/>
</dbReference>
<gene>
    <name evidence="8" type="ORF">M422DRAFT_62313</name>
</gene>
<organism evidence="8 9">
    <name type="scientific">Sphaerobolus stellatus (strain SS14)</name>
    <dbReference type="NCBI Taxonomy" id="990650"/>
    <lineage>
        <taxon>Eukaryota</taxon>
        <taxon>Fungi</taxon>
        <taxon>Dikarya</taxon>
        <taxon>Basidiomycota</taxon>
        <taxon>Agaricomycotina</taxon>
        <taxon>Agaricomycetes</taxon>
        <taxon>Phallomycetidae</taxon>
        <taxon>Geastrales</taxon>
        <taxon>Sphaerobolaceae</taxon>
        <taxon>Sphaerobolus</taxon>
    </lineage>
</organism>
<feature type="domain" description="Phosphoribosylglycinamide synthetase ATP-grasp (A)" evidence="6">
    <location>
        <begin position="111"/>
        <end position="167"/>
    </location>
</feature>
<feature type="domain" description="PurM-like C-terminal" evidence="7">
    <location>
        <begin position="403"/>
        <end position="490"/>
    </location>
</feature>
<keyword evidence="9" id="KW-1185">Reference proteome</keyword>
<dbReference type="InterPro" id="IPR020561">
    <property type="entry name" value="PRibGlycinamid_synth_ATP-grasp"/>
</dbReference>
<dbReference type="PANTHER" id="PTHR10520:SF12">
    <property type="entry name" value="TRIFUNCTIONAL PURINE BIOSYNTHETIC PROTEIN ADENOSINE-3"/>
    <property type="match status" value="1"/>
</dbReference>
<dbReference type="Gene3D" id="3.30.470.20">
    <property type="entry name" value="ATP-grasp fold, B domain"/>
    <property type="match status" value="1"/>
</dbReference>
<protein>
    <recommendedName>
        <fullName evidence="2">phosphoribosylformylglycinamidine cyclo-ligase</fullName>
        <ecNumber evidence="2">6.3.3.1</ecNumber>
    </recommendedName>
</protein>
<dbReference type="SUPFAM" id="SSF51246">
    <property type="entry name" value="Rudiment single hybrid motif"/>
    <property type="match status" value="1"/>
</dbReference>
<dbReference type="InterPro" id="IPR011054">
    <property type="entry name" value="Rudment_hybrid_motif"/>
</dbReference>
<dbReference type="AlphaFoldDB" id="A0A0C9UHT7"/>
<keyword evidence="5" id="KW-0067">ATP-binding</keyword>
<dbReference type="GO" id="GO:0004637">
    <property type="term" value="F:phosphoribosylamine-glycine ligase activity"/>
    <property type="evidence" value="ECO:0007669"/>
    <property type="project" value="TreeGrafter"/>
</dbReference>
<dbReference type="InterPro" id="IPR036921">
    <property type="entry name" value="PurM-like_N_sf"/>
</dbReference>
<dbReference type="GO" id="GO:0004641">
    <property type="term" value="F:phosphoribosylformylglycinamidine cyclo-ligase activity"/>
    <property type="evidence" value="ECO:0007669"/>
    <property type="project" value="UniProtKB-EC"/>
</dbReference>
<proteinExistence type="predicted"/>
<dbReference type="UniPathway" id="UPA00074">
    <property type="reaction ID" value="UER00129"/>
</dbReference>
<dbReference type="InterPro" id="IPR004733">
    <property type="entry name" value="PurM_cligase"/>
</dbReference>
<dbReference type="Pfam" id="PF01071">
    <property type="entry name" value="GARS_A"/>
    <property type="match status" value="1"/>
</dbReference>
<dbReference type="PANTHER" id="PTHR10520">
    <property type="entry name" value="TRIFUNCTIONAL PURINE BIOSYNTHETIC PROTEIN ADENOSINE-3-RELATED"/>
    <property type="match status" value="1"/>
</dbReference>
<dbReference type="GO" id="GO:0006189">
    <property type="term" value="P:'de novo' IMP biosynthetic process"/>
    <property type="evidence" value="ECO:0007669"/>
    <property type="project" value="UniProtKB-UniPathway"/>
</dbReference>
<dbReference type="HOGENOM" id="CLU_546486_0_0_1"/>
<dbReference type="Gene3D" id="3.90.650.10">
    <property type="entry name" value="PurM-like C-terminal domain"/>
    <property type="match status" value="1"/>
</dbReference>
<keyword evidence="3" id="KW-0436">Ligase</keyword>
<dbReference type="Gene3D" id="3.30.1330.10">
    <property type="entry name" value="PurM-like, N-terminal domain"/>
    <property type="match status" value="1"/>
</dbReference>
<dbReference type="EC" id="6.3.3.1" evidence="2"/>